<dbReference type="Proteomes" id="UP000030153">
    <property type="component" value="Unassembled WGS sequence"/>
</dbReference>
<keyword evidence="1" id="KW-0472">Membrane</keyword>
<organism evidence="2 3">
    <name type="scientific">Pontibacillus chungwhensis BH030062</name>
    <dbReference type="NCBI Taxonomy" id="1385513"/>
    <lineage>
        <taxon>Bacteria</taxon>
        <taxon>Bacillati</taxon>
        <taxon>Bacillota</taxon>
        <taxon>Bacilli</taxon>
        <taxon>Bacillales</taxon>
        <taxon>Bacillaceae</taxon>
        <taxon>Pontibacillus</taxon>
    </lineage>
</organism>
<reference evidence="2 3" key="1">
    <citation type="submission" date="2013-08" db="EMBL/GenBank/DDBJ databases">
        <title>Genome of Pontibacillus chungwhensis.</title>
        <authorList>
            <person name="Wang Q."/>
            <person name="Wang G."/>
        </authorList>
    </citation>
    <scope>NUCLEOTIDE SEQUENCE [LARGE SCALE GENOMIC DNA]</scope>
    <source>
        <strain evidence="2 3">BH030062</strain>
    </source>
</reference>
<feature type="transmembrane region" description="Helical" evidence="1">
    <location>
        <begin position="75"/>
        <end position="94"/>
    </location>
</feature>
<evidence type="ECO:0000256" key="1">
    <source>
        <dbReference type="SAM" id="Phobius"/>
    </source>
</evidence>
<name>A0A0A2V2P9_9BACI</name>
<dbReference type="RefSeq" id="WP_036779755.1">
    <property type="nucleotide sequence ID" value="NZ_AVBG01000001.1"/>
</dbReference>
<sequence length="169" mass="19276">MVQEKRRSPNYLYIALYFLGLGIMIWVLKNISLSHALWYGVPLLFLSLLIAYFSSKKVKSNVHKYLQEKGVTHGIIFPIITILQAVCFIVFLSLDRGTVIINGQKAPEDYMYTEFKSKAALTGLFFLMGIRTILTGWYEKNKASIWGGLGIILFSIVVVYRQELASAIW</sequence>
<feature type="transmembrane region" description="Helical" evidence="1">
    <location>
        <begin position="143"/>
        <end position="160"/>
    </location>
</feature>
<dbReference type="EMBL" id="AVBG01000001">
    <property type="protein sequence ID" value="KGP93318.1"/>
    <property type="molecule type" value="Genomic_DNA"/>
</dbReference>
<feature type="transmembrane region" description="Helical" evidence="1">
    <location>
        <begin position="115"/>
        <end position="137"/>
    </location>
</feature>
<dbReference type="STRING" id="1385513.N780_13325"/>
<feature type="transmembrane region" description="Helical" evidence="1">
    <location>
        <begin position="36"/>
        <end position="55"/>
    </location>
</feature>
<keyword evidence="1" id="KW-0812">Transmembrane</keyword>
<accession>A0A0A2V2P9</accession>
<keyword evidence="1" id="KW-1133">Transmembrane helix</keyword>
<protein>
    <submittedName>
        <fullName evidence="2">Uncharacterized protein</fullName>
    </submittedName>
</protein>
<gene>
    <name evidence="2" type="ORF">N780_13325</name>
</gene>
<evidence type="ECO:0000313" key="2">
    <source>
        <dbReference type="EMBL" id="KGP93318.1"/>
    </source>
</evidence>
<evidence type="ECO:0000313" key="3">
    <source>
        <dbReference type="Proteomes" id="UP000030153"/>
    </source>
</evidence>
<dbReference type="AlphaFoldDB" id="A0A0A2V2P9"/>
<proteinExistence type="predicted"/>
<comment type="caution">
    <text evidence="2">The sequence shown here is derived from an EMBL/GenBank/DDBJ whole genome shotgun (WGS) entry which is preliminary data.</text>
</comment>
<keyword evidence="3" id="KW-1185">Reference proteome</keyword>
<feature type="transmembrane region" description="Helical" evidence="1">
    <location>
        <begin position="12"/>
        <end position="29"/>
    </location>
</feature>